<dbReference type="RefSeq" id="WP_075701909.1">
    <property type="nucleotide sequence ID" value="NZ_CP074126.1"/>
</dbReference>
<dbReference type="Gene3D" id="3.30.2310.20">
    <property type="entry name" value="RelE-like"/>
    <property type="match status" value="1"/>
</dbReference>
<protein>
    <recommendedName>
        <fullName evidence="3">Toxin</fullName>
    </recommendedName>
</protein>
<dbReference type="InterPro" id="IPR007712">
    <property type="entry name" value="RelE/ParE_toxin"/>
</dbReference>
<keyword evidence="2" id="KW-1277">Toxin-antitoxin system</keyword>
<name>A0ABX8ALI0_9HYPH</name>
<evidence type="ECO:0000256" key="2">
    <source>
        <dbReference type="ARBA" id="ARBA00022649"/>
    </source>
</evidence>
<organism evidence="4 5">
    <name type="scientific">Pseudovibrio brasiliensis</name>
    <dbReference type="NCBI Taxonomy" id="1898042"/>
    <lineage>
        <taxon>Bacteria</taxon>
        <taxon>Pseudomonadati</taxon>
        <taxon>Pseudomonadota</taxon>
        <taxon>Alphaproteobacteria</taxon>
        <taxon>Hyphomicrobiales</taxon>
        <taxon>Stappiaceae</taxon>
        <taxon>Pseudovibrio</taxon>
    </lineage>
</organism>
<gene>
    <name evidence="4" type="ORF">KGB56_19765</name>
</gene>
<dbReference type="PANTHER" id="PTHR33755:SF9">
    <property type="entry name" value="TOXIN PARE1"/>
    <property type="match status" value="1"/>
</dbReference>
<evidence type="ECO:0000256" key="1">
    <source>
        <dbReference type="ARBA" id="ARBA00006226"/>
    </source>
</evidence>
<dbReference type="Proteomes" id="UP000680706">
    <property type="component" value="Chromosome"/>
</dbReference>
<dbReference type="EMBL" id="CP074126">
    <property type="protein sequence ID" value="QUS55527.1"/>
    <property type="molecule type" value="Genomic_DNA"/>
</dbReference>
<dbReference type="PANTHER" id="PTHR33755">
    <property type="entry name" value="TOXIN PARE1-RELATED"/>
    <property type="match status" value="1"/>
</dbReference>
<evidence type="ECO:0000313" key="5">
    <source>
        <dbReference type="Proteomes" id="UP000680706"/>
    </source>
</evidence>
<accession>A0ABX8ALI0</accession>
<reference evidence="4 5" key="1">
    <citation type="journal article" date="2021" name="Angew. Chem. Int. Ed. Engl.">
        <title>A novel family of nonribosomal peptides modulate collective behavior in Pseudovibrio bacteria isolated from marine sponges.</title>
        <authorList>
            <person name="Ioca L.P."/>
            <person name="Dai Y."/>
            <person name="Kunakom S."/>
            <person name="Diaz-Espinosa J."/>
            <person name="Krunic A."/>
            <person name="Crnkovic C.M."/>
            <person name="Orjala J."/>
            <person name="Sanchez L.M."/>
            <person name="Ferreira A.G."/>
            <person name="Berlinck R.G.S."/>
            <person name="Eustaquio A.S."/>
        </authorList>
    </citation>
    <scope>NUCLEOTIDE SEQUENCE [LARGE SCALE GENOMIC DNA]</scope>
    <source>
        <strain evidence="4 5">Ab134</strain>
    </source>
</reference>
<evidence type="ECO:0000313" key="4">
    <source>
        <dbReference type="EMBL" id="QUS55527.1"/>
    </source>
</evidence>
<dbReference type="InterPro" id="IPR051803">
    <property type="entry name" value="TA_system_RelE-like_toxin"/>
</dbReference>
<evidence type="ECO:0000256" key="3">
    <source>
        <dbReference type="PIRNR" id="PIRNR029218"/>
    </source>
</evidence>
<sequence>MRYRLTQKAKEDIIGIFLHGAAEFGEHLAQAYHQQMEQTFELIAQYPELAPERTEISSPVRIYPFKSHIIIYRVEENRNILIIRVRHGKEDWIAHPIEAGDH</sequence>
<proteinExistence type="inferred from homology"/>
<dbReference type="Pfam" id="PF05016">
    <property type="entry name" value="ParE_toxin"/>
    <property type="match status" value="1"/>
</dbReference>
<dbReference type="InterPro" id="IPR035093">
    <property type="entry name" value="RelE/ParE_toxin_dom_sf"/>
</dbReference>
<dbReference type="InterPro" id="IPR028344">
    <property type="entry name" value="ParE1/4"/>
</dbReference>
<keyword evidence="5" id="KW-1185">Reference proteome</keyword>
<comment type="similarity">
    <text evidence="1 3">Belongs to the RelE toxin family.</text>
</comment>
<dbReference type="PIRSF" id="PIRSF029218">
    <property type="entry name" value="ParE"/>
    <property type="match status" value="1"/>
</dbReference>